<dbReference type="EnsemblMetazoa" id="CapteT214921">
    <property type="protein sequence ID" value="CapteP214921"/>
    <property type="gene ID" value="CapteG214921"/>
</dbReference>
<reference evidence="2 4" key="2">
    <citation type="journal article" date="2013" name="Nature">
        <title>Insights into bilaterian evolution from three spiralian genomes.</title>
        <authorList>
            <person name="Simakov O."/>
            <person name="Marletaz F."/>
            <person name="Cho S.J."/>
            <person name="Edsinger-Gonzales E."/>
            <person name="Havlak P."/>
            <person name="Hellsten U."/>
            <person name="Kuo D.H."/>
            <person name="Larsson T."/>
            <person name="Lv J."/>
            <person name="Arendt D."/>
            <person name="Savage R."/>
            <person name="Osoegawa K."/>
            <person name="de Jong P."/>
            <person name="Grimwood J."/>
            <person name="Chapman J.A."/>
            <person name="Shapiro H."/>
            <person name="Aerts A."/>
            <person name="Otillar R.P."/>
            <person name="Terry A.Y."/>
            <person name="Boore J.L."/>
            <person name="Grigoriev I.V."/>
            <person name="Lindberg D.R."/>
            <person name="Seaver E.C."/>
            <person name="Weisblat D.A."/>
            <person name="Putnam N.H."/>
            <person name="Rokhsar D.S."/>
        </authorList>
    </citation>
    <scope>NUCLEOTIDE SEQUENCE</scope>
    <source>
        <strain evidence="2 4">I ESC-2004</strain>
    </source>
</reference>
<feature type="region of interest" description="Disordered" evidence="1">
    <location>
        <begin position="239"/>
        <end position="259"/>
    </location>
</feature>
<dbReference type="AlphaFoldDB" id="R7UT51"/>
<evidence type="ECO:0000313" key="2">
    <source>
        <dbReference type="EMBL" id="ELU07077.1"/>
    </source>
</evidence>
<gene>
    <name evidence="2" type="ORF">CAPTEDRAFT_214921</name>
</gene>
<evidence type="ECO:0000313" key="4">
    <source>
        <dbReference type="Proteomes" id="UP000014760"/>
    </source>
</evidence>
<dbReference type="EMBL" id="KB300180">
    <property type="protein sequence ID" value="ELU07077.1"/>
    <property type="molecule type" value="Genomic_DNA"/>
</dbReference>
<name>R7UT51_CAPTE</name>
<keyword evidence="4" id="KW-1185">Reference proteome</keyword>
<feature type="region of interest" description="Disordered" evidence="1">
    <location>
        <begin position="51"/>
        <end position="125"/>
    </location>
</feature>
<dbReference type="EMBL" id="AMQN01007195">
    <property type="status" value="NOT_ANNOTATED_CDS"/>
    <property type="molecule type" value="Genomic_DNA"/>
</dbReference>
<feature type="compositionally biased region" description="Basic and acidic residues" evidence="1">
    <location>
        <begin position="28"/>
        <end position="37"/>
    </location>
</feature>
<sequence>MQEREASIEEALRYSAFSCQGSNQRKGQQREEAADRRRVTHKSMLFEWTIDEPGGAPHAHCAQPSRGKHQMEASRIRLSSHNRLKEEDGPASPGKNADANEDRFSMRPTSCPPANQQNQSDKKYPQLGSWKLKDFRMLYKDMYPAFKLQPLLSEIFAYHPTEFQDLCSLTSMVLCIGPSNATVEAGFNYLIVGSRLLLSQSTMKRSASAQGQSRTVLAEREQIITKAVESFLTGKKRKFSCDEDEREEEKMKKETASQT</sequence>
<accession>R7UT51</accession>
<dbReference type="Proteomes" id="UP000014760">
    <property type="component" value="Unassembled WGS sequence"/>
</dbReference>
<feature type="compositionally biased region" description="Basic and acidic residues" evidence="1">
    <location>
        <begin position="248"/>
        <end position="259"/>
    </location>
</feature>
<feature type="compositionally biased region" description="Polar residues" evidence="1">
    <location>
        <begin position="17"/>
        <end position="26"/>
    </location>
</feature>
<protein>
    <submittedName>
        <fullName evidence="2 3">Uncharacterized protein</fullName>
    </submittedName>
</protein>
<feature type="region of interest" description="Disordered" evidence="1">
    <location>
        <begin position="17"/>
        <end position="38"/>
    </location>
</feature>
<reference evidence="3" key="3">
    <citation type="submission" date="2015-06" db="UniProtKB">
        <authorList>
            <consortium name="EnsemblMetazoa"/>
        </authorList>
    </citation>
    <scope>IDENTIFICATION</scope>
</reference>
<organism evidence="2">
    <name type="scientific">Capitella teleta</name>
    <name type="common">Polychaete worm</name>
    <dbReference type="NCBI Taxonomy" id="283909"/>
    <lineage>
        <taxon>Eukaryota</taxon>
        <taxon>Metazoa</taxon>
        <taxon>Spiralia</taxon>
        <taxon>Lophotrochozoa</taxon>
        <taxon>Annelida</taxon>
        <taxon>Polychaeta</taxon>
        <taxon>Sedentaria</taxon>
        <taxon>Scolecida</taxon>
        <taxon>Capitellidae</taxon>
        <taxon>Capitella</taxon>
    </lineage>
</organism>
<proteinExistence type="predicted"/>
<dbReference type="HOGENOM" id="CLU_1074581_0_0_1"/>
<reference evidence="4" key="1">
    <citation type="submission" date="2012-12" db="EMBL/GenBank/DDBJ databases">
        <authorList>
            <person name="Hellsten U."/>
            <person name="Grimwood J."/>
            <person name="Chapman J.A."/>
            <person name="Shapiro H."/>
            <person name="Aerts A."/>
            <person name="Otillar R.P."/>
            <person name="Terry A.Y."/>
            <person name="Boore J.L."/>
            <person name="Simakov O."/>
            <person name="Marletaz F."/>
            <person name="Cho S.-J."/>
            <person name="Edsinger-Gonzales E."/>
            <person name="Havlak P."/>
            <person name="Kuo D.-H."/>
            <person name="Larsson T."/>
            <person name="Lv J."/>
            <person name="Arendt D."/>
            <person name="Savage R."/>
            <person name="Osoegawa K."/>
            <person name="de Jong P."/>
            <person name="Lindberg D.R."/>
            <person name="Seaver E.C."/>
            <person name="Weisblat D.A."/>
            <person name="Putnam N.H."/>
            <person name="Grigoriev I.V."/>
            <person name="Rokhsar D.S."/>
        </authorList>
    </citation>
    <scope>NUCLEOTIDE SEQUENCE</scope>
    <source>
        <strain evidence="4">I ESC-2004</strain>
    </source>
</reference>
<evidence type="ECO:0000256" key="1">
    <source>
        <dbReference type="SAM" id="MobiDB-lite"/>
    </source>
</evidence>
<evidence type="ECO:0000313" key="3">
    <source>
        <dbReference type="EnsemblMetazoa" id="CapteP214921"/>
    </source>
</evidence>